<accession>A0A6M3M9L0</accession>
<evidence type="ECO:0000313" key="2">
    <source>
        <dbReference type="EMBL" id="QJH92863.1"/>
    </source>
</evidence>
<gene>
    <name evidence="2" type="ORF">MM171A02302_0013</name>
    <name evidence="1" type="ORF">MM171B02289_0013</name>
</gene>
<organism evidence="1">
    <name type="scientific">viral metagenome</name>
    <dbReference type="NCBI Taxonomy" id="1070528"/>
    <lineage>
        <taxon>unclassified sequences</taxon>
        <taxon>metagenomes</taxon>
        <taxon>organismal metagenomes</taxon>
    </lineage>
</organism>
<evidence type="ECO:0000313" key="1">
    <source>
        <dbReference type="EMBL" id="QJB01599.1"/>
    </source>
</evidence>
<sequence>MKDAHTIIHKSVQLIHSFLESSYYKFPVRSLYGERHRVVIIYSQVREVIRNKIDKK</sequence>
<protein>
    <submittedName>
        <fullName evidence="1">Uncharacterized protein</fullName>
    </submittedName>
</protein>
<name>A0A6M3M9L0_9ZZZZ</name>
<dbReference type="EMBL" id="MT143926">
    <property type="protein sequence ID" value="QJH92863.1"/>
    <property type="molecule type" value="Genomic_DNA"/>
</dbReference>
<dbReference type="AlphaFoldDB" id="A0A6M3M9L0"/>
<reference evidence="1" key="1">
    <citation type="submission" date="2020-03" db="EMBL/GenBank/DDBJ databases">
        <title>The deep terrestrial virosphere.</title>
        <authorList>
            <person name="Holmfeldt K."/>
            <person name="Nilsson E."/>
            <person name="Simone D."/>
            <person name="Lopez-Fernandez M."/>
            <person name="Wu X."/>
            <person name="de Brujin I."/>
            <person name="Lundin D."/>
            <person name="Andersson A."/>
            <person name="Bertilsson S."/>
            <person name="Dopson M."/>
        </authorList>
    </citation>
    <scope>NUCLEOTIDE SEQUENCE</scope>
    <source>
        <strain evidence="2">MM171A02302</strain>
        <strain evidence="1">MM171B02289</strain>
    </source>
</reference>
<dbReference type="EMBL" id="MT143717">
    <property type="protein sequence ID" value="QJB01599.1"/>
    <property type="molecule type" value="Genomic_DNA"/>
</dbReference>
<proteinExistence type="predicted"/>